<dbReference type="NCBIfam" id="TIGR02608">
    <property type="entry name" value="delta_60_rpt"/>
    <property type="match status" value="7"/>
</dbReference>
<dbReference type="InterPro" id="IPR013858">
    <property type="entry name" value="Peptidase_M10B_C"/>
</dbReference>
<gene>
    <name evidence="5" type="ORF">EV691_13824</name>
</gene>
<dbReference type="GO" id="GO:0005509">
    <property type="term" value="F:calcium ion binding"/>
    <property type="evidence" value="ECO:0007669"/>
    <property type="project" value="InterPro"/>
</dbReference>
<dbReference type="Gene3D" id="2.80.10.50">
    <property type="match status" value="3"/>
</dbReference>
<name>A0A4R1P7X7_9GAMM</name>
<dbReference type="Pfam" id="PF17164">
    <property type="entry name" value="DUF5122"/>
    <property type="match status" value="7"/>
</dbReference>
<dbReference type="Gene3D" id="2.150.10.10">
    <property type="entry name" value="Serralysin-like metalloprotease, C-terminal"/>
    <property type="match status" value="2"/>
</dbReference>
<reference evidence="5 6" key="1">
    <citation type="submission" date="2019-03" db="EMBL/GenBank/DDBJ databases">
        <title>Genomic Encyclopedia of Type Strains, Phase IV (KMG-IV): sequencing the most valuable type-strain genomes for metagenomic binning, comparative biology and taxonomic classification.</title>
        <authorList>
            <person name="Goeker M."/>
        </authorList>
    </citation>
    <scope>NUCLEOTIDE SEQUENCE [LARGE SCALE GENOMIC DNA]</scope>
    <source>
        <strain evidence="5 6">DSM 2286</strain>
    </source>
</reference>
<evidence type="ECO:0000259" key="4">
    <source>
        <dbReference type="Pfam" id="PF08548"/>
    </source>
</evidence>
<dbReference type="RefSeq" id="WP_131299666.1">
    <property type="nucleotide sequence ID" value="NZ_JBHLST010000038.1"/>
</dbReference>
<sequence>MVISTLSSNVTLSTPRAATGKVLVDNKSAYSPNDNDQNIEAMLVQPDGKVLLLGRSFYGYETVIRLKTDGTLDTDFGNLGKVSSDWGSSLSLQADGRILVAGFNADHDFGVIRLNTDGNLDTSFGEGGKAGVDFDGGGLARVVVVQTDGKILVAGSGDNDFGVIRLNADGSLDSGFGDLGKVIIDIAGGEDQVDSLVVQPDGKILVSGSSYNPATGGWDFSVMRLNTDGSLDTGFGDLGKVVVDLGVTHVSDDKSYGLFLQDDGRILVAGTGYYEHYLSQNSYYEDYSFGVVRLNADGSLDSSFGDQGRAVVDPAGVYDARSDAMVQPDGKILLFGGGSYEYQNTITRLNADGSLDTGFGNDGFVTSPSSDERYSRLAIQPDGKILLAEGHFTAESSTLEDDEPSGEWDFGVIRMTADGSRDTNFGDLDDGIVFIEGGDRNDELIGRRHADIDELLLGKGGNDILNGGGNAAFLGGDDILDGGAGRDSLTGGDGADLFRFSNRADSYRTASEGFADQVHDFDPDEDRIDLSALGFTGLGDGYNGTLAVQVSGERTYLKSFEADTEGRRFEVTLNGDFGDLLDGGQLIFAPQFLEGSTVGEHLSGTRLAEILDGAGGDDRLHGAGGDDLLDGGSGRDLLIGGSGADVFRIASREDSYRTDSESFADRIRDFDPDEDRIDLSALGFTGLGDGYNGTLAVQVSGERTYLKSFETDAEGRRFEIVLDGDHGDLSTEDFLFATPVADFELIGVAQSEQVVCG</sequence>
<feature type="domain" description="Peptidase M10 serralysin C-terminal" evidence="4">
    <location>
        <begin position="631"/>
        <end position="685"/>
    </location>
</feature>
<dbReference type="PRINTS" id="PR00313">
    <property type="entry name" value="CABNDNGRPT"/>
</dbReference>
<dbReference type="EMBL" id="SMMU01000038">
    <property type="protein sequence ID" value="TCL21784.1"/>
    <property type="molecule type" value="Genomic_DNA"/>
</dbReference>
<evidence type="ECO:0000256" key="2">
    <source>
        <dbReference type="ARBA" id="ARBA00022525"/>
    </source>
</evidence>
<proteinExistence type="predicted"/>
<accession>A0A4R1P7X7</accession>
<protein>
    <submittedName>
        <fullName evidence="5">Putative delta-60 repeat protein</fullName>
    </submittedName>
</protein>
<dbReference type="SUPFAM" id="SSF63829">
    <property type="entry name" value="Calcium-dependent phosphotriesterase"/>
    <property type="match status" value="1"/>
</dbReference>
<keyword evidence="3" id="KW-0677">Repeat</keyword>
<dbReference type="InterPro" id="IPR013431">
    <property type="entry name" value="Delta_60_rpt"/>
</dbReference>
<feature type="domain" description="Peptidase M10 serralysin C-terminal" evidence="4">
    <location>
        <begin position="482"/>
        <end position="534"/>
    </location>
</feature>
<dbReference type="AlphaFoldDB" id="A0A4R1P7X7"/>
<dbReference type="InterPro" id="IPR011049">
    <property type="entry name" value="Serralysin-like_metalloprot_C"/>
</dbReference>
<evidence type="ECO:0000256" key="1">
    <source>
        <dbReference type="ARBA" id="ARBA00004613"/>
    </source>
</evidence>
<dbReference type="PROSITE" id="PS00330">
    <property type="entry name" value="HEMOLYSIN_CALCIUM"/>
    <property type="match status" value="3"/>
</dbReference>
<evidence type="ECO:0000313" key="6">
    <source>
        <dbReference type="Proteomes" id="UP000295169"/>
    </source>
</evidence>
<comment type="subcellular location">
    <subcellularLocation>
        <location evidence="1">Secreted</location>
    </subcellularLocation>
</comment>
<dbReference type="InterPro" id="IPR018511">
    <property type="entry name" value="Hemolysin-typ_Ca-bd_CS"/>
</dbReference>
<dbReference type="SUPFAM" id="SSF51120">
    <property type="entry name" value="beta-Roll"/>
    <property type="match status" value="2"/>
</dbReference>
<evidence type="ECO:0000313" key="5">
    <source>
        <dbReference type="EMBL" id="TCL21784.1"/>
    </source>
</evidence>
<comment type="caution">
    <text evidence="5">The sequence shown here is derived from an EMBL/GenBank/DDBJ whole genome shotgun (WGS) entry which is preliminary data.</text>
</comment>
<dbReference type="GO" id="GO:0005615">
    <property type="term" value="C:extracellular space"/>
    <property type="evidence" value="ECO:0007669"/>
    <property type="project" value="InterPro"/>
</dbReference>
<organism evidence="5 6">
    <name type="scientific">Azotobacter chroococcum</name>
    <dbReference type="NCBI Taxonomy" id="353"/>
    <lineage>
        <taxon>Bacteria</taxon>
        <taxon>Pseudomonadati</taxon>
        <taxon>Pseudomonadota</taxon>
        <taxon>Gammaproteobacteria</taxon>
        <taxon>Pseudomonadales</taxon>
        <taxon>Pseudomonadaceae</taxon>
        <taxon>Azotobacter</taxon>
    </lineage>
</organism>
<dbReference type="Proteomes" id="UP000295169">
    <property type="component" value="Unassembled WGS sequence"/>
</dbReference>
<dbReference type="Pfam" id="PF08548">
    <property type="entry name" value="Peptidase_M10_C"/>
    <property type="match status" value="2"/>
</dbReference>
<evidence type="ECO:0000256" key="3">
    <source>
        <dbReference type="ARBA" id="ARBA00022737"/>
    </source>
</evidence>
<keyword evidence="2" id="KW-0964">Secreted</keyword>